<name>A0A5C3NWT9_9APHY</name>
<evidence type="ECO:0000313" key="3">
    <source>
        <dbReference type="Proteomes" id="UP000308197"/>
    </source>
</evidence>
<proteinExistence type="predicted"/>
<organism evidence="2 3">
    <name type="scientific">Polyporus arcularius HHB13444</name>
    <dbReference type="NCBI Taxonomy" id="1314778"/>
    <lineage>
        <taxon>Eukaryota</taxon>
        <taxon>Fungi</taxon>
        <taxon>Dikarya</taxon>
        <taxon>Basidiomycota</taxon>
        <taxon>Agaricomycotina</taxon>
        <taxon>Agaricomycetes</taxon>
        <taxon>Polyporales</taxon>
        <taxon>Polyporaceae</taxon>
        <taxon>Polyporus</taxon>
    </lineage>
</organism>
<protein>
    <submittedName>
        <fullName evidence="2">Uncharacterized protein</fullName>
    </submittedName>
</protein>
<feature type="region of interest" description="Disordered" evidence="1">
    <location>
        <begin position="1"/>
        <end position="54"/>
    </location>
</feature>
<dbReference type="Proteomes" id="UP000308197">
    <property type="component" value="Unassembled WGS sequence"/>
</dbReference>
<reference evidence="2 3" key="1">
    <citation type="journal article" date="2019" name="Nat. Ecol. Evol.">
        <title>Megaphylogeny resolves global patterns of mushroom evolution.</title>
        <authorList>
            <person name="Varga T."/>
            <person name="Krizsan K."/>
            <person name="Foldi C."/>
            <person name="Dima B."/>
            <person name="Sanchez-Garcia M."/>
            <person name="Sanchez-Ramirez S."/>
            <person name="Szollosi G.J."/>
            <person name="Szarkandi J.G."/>
            <person name="Papp V."/>
            <person name="Albert L."/>
            <person name="Andreopoulos W."/>
            <person name="Angelini C."/>
            <person name="Antonin V."/>
            <person name="Barry K.W."/>
            <person name="Bougher N.L."/>
            <person name="Buchanan P."/>
            <person name="Buyck B."/>
            <person name="Bense V."/>
            <person name="Catcheside P."/>
            <person name="Chovatia M."/>
            <person name="Cooper J."/>
            <person name="Damon W."/>
            <person name="Desjardin D."/>
            <person name="Finy P."/>
            <person name="Geml J."/>
            <person name="Haridas S."/>
            <person name="Hughes K."/>
            <person name="Justo A."/>
            <person name="Karasinski D."/>
            <person name="Kautmanova I."/>
            <person name="Kiss B."/>
            <person name="Kocsube S."/>
            <person name="Kotiranta H."/>
            <person name="LaButti K.M."/>
            <person name="Lechner B.E."/>
            <person name="Liimatainen K."/>
            <person name="Lipzen A."/>
            <person name="Lukacs Z."/>
            <person name="Mihaltcheva S."/>
            <person name="Morgado L.N."/>
            <person name="Niskanen T."/>
            <person name="Noordeloos M.E."/>
            <person name="Ohm R.A."/>
            <person name="Ortiz-Santana B."/>
            <person name="Ovrebo C."/>
            <person name="Racz N."/>
            <person name="Riley R."/>
            <person name="Savchenko A."/>
            <person name="Shiryaev A."/>
            <person name="Soop K."/>
            <person name="Spirin V."/>
            <person name="Szebenyi C."/>
            <person name="Tomsovsky M."/>
            <person name="Tulloss R.E."/>
            <person name="Uehling J."/>
            <person name="Grigoriev I.V."/>
            <person name="Vagvolgyi C."/>
            <person name="Papp T."/>
            <person name="Martin F.M."/>
            <person name="Miettinen O."/>
            <person name="Hibbett D.S."/>
            <person name="Nagy L.G."/>
        </authorList>
    </citation>
    <scope>NUCLEOTIDE SEQUENCE [LARGE SCALE GENOMIC DNA]</scope>
    <source>
        <strain evidence="2 3">HHB13444</strain>
    </source>
</reference>
<sequence>MPHRHTLKYYSPSMQCAASDGTHDTDTDRRPISGLPLSTRSDPSSMCTSPLPDPAATMRVPVRMLLPSRFPARPSCPAAFCRSSAPPAGATRDSVGCDLRAGDTVQGTENGEWRNSDQRATLLPSSLALGTMNLKAG</sequence>
<dbReference type="EMBL" id="ML212937">
    <property type="protein sequence ID" value="TFK77973.1"/>
    <property type="molecule type" value="Genomic_DNA"/>
</dbReference>
<dbReference type="AlphaFoldDB" id="A0A5C3NWT9"/>
<dbReference type="InParanoid" id="A0A5C3NWT9"/>
<feature type="compositionally biased region" description="Polar residues" evidence="1">
    <location>
        <begin position="36"/>
        <end position="48"/>
    </location>
</feature>
<keyword evidence="3" id="KW-1185">Reference proteome</keyword>
<evidence type="ECO:0000313" key="2">
    <source>
        <dbReference type="EMBL" id="TFK77973.1"/>
    </source>
</evidence>
<evidence type="ECO:0000256" key="1">
    <source>
        <dbReference type="SAM" id="MobiDB-lite"/>
    </source>
</evidence>
<gene>
    <name evidence="2" type="ORF">K466DRAFT_592946</name>
</gene>
<feature type="compositionally biased region" description="Basic and acidic residues" evidence="1">
    <location>
        <begin position="21"/>
        <end position="31"/>
    </location>
</feature>
<accession>A0A5C3NWT9</accession>